<dbReference type="RefSeq" id="WP_230840317.1">
    <property type="nucleotide sequence ID" value="NZ_CP063845.1"/>
</dbReference>
<reference evidence="3 4" key="1">
    <citation type="journal article" date="2021" name="Genome Biol. Evol.">
        <title>Complete Genome Sequencing of a Novel Gloeobacter Species from a Waterfall Cave in Mexico.</title>
        <authorList>
            <person name="Saw J.H."/>
            <person name="Cardona T."/>
            <person name="Montejano G."/>
        </authorList>
    </citation>
    <scope>NUCLEOTIDE SEQUENCE [LARGE SCALE GENOMIC DNA]</scope>
    <source>
        <strain evidence="3">MG652769</strain>
    </source>
</reference>
<feature type="region of interest" description="Disordered" evidence="1">
    <location>
        <begin position="257"/>
        <end position="280"/>
    </location>
</feature>
<keyword evidence="4" id="KW-1185">Reference proteome</keyword>
<protein>
    <submittedName>
        <fullName evidence="3">Transglutaminase family protein</fullName>
    </submittedName>
</protein>
<gene>
    <name evidence="3" type="ORF">ISF26_16120</name>
</gene>
<dbReference type="SUPFAM" id="SSF54001">
    <property type="entry name" value="Cysteine proteinases"/>
    <property type="match status" value="1"/>
</dbReference>
<feature type="domain" description="Transglutaminase-like" evidence="2">
    <location>
        <begin position="160"/>
        <end position="220"/>
    </location>
</feature>
<proteinExistence type="predicted"/>
<dbReference type="InterPro" id="IPR002931">
    <property type="entry name" value="Transglutaminase-like"/>
</dbReference>
<dbReference type="InterPro" id="IPR038765">
    <property type="entry name" value="Papain-like_cys_pep_sf"/>
</dbReference>
<dbReference type="InterPro" id="IPR048930">
    <property type="entry name" value="Bact_transglu_N_2"/>
</dbReference>
<dbReference type="EMBL" id="CP063845">
    <property type="protein sequence ID" value="UFP93318.1"/>
    <property type="molecule type" value="Genomic_DNA"/>
</dbReference>
<dbReference type="SMART" id="SM00460">
    <property type="entry name" value="TGc"/>
    <property type="match status" value="1"/>
</dbReference>
<sequence>MKLSVGCTLGYRCDGPATLMLTIRPQDGGNQQVLSENFRIDPDLPKEHFEDSFGNRTVRLRPSGGQVQIDYQALVHLQPPFAGSWEAARLVDPGELPPEVVPYLFPSRYCQSDRMVPLANSLVGHLEPGYARIDGLCDWIYENIAYSYGTSDVHTSAPDTVIERIGVCRDFAHLGIALSRALGTPARFVAGYAFKLDPPDFHAYFEAYLGGNWYLFDATRKAPREGLVRIATGRDAADTSFANLFGEVTPDGMAVWAHEGSDESPSEPAPVETPLSNQVT</sequence>
<organism evidence="3 4">
    <name type="scientific">Gloeobacter morelensis MG652769</name>
    <dbReference type="NCBI Taxonomy" id="2781736"/>
    <lineage>
        <taxon>Bacteria</taxon>
        <taxon>Bacillati</taxon>
        <taxon>Cyanobacteriota</taxon>
        <taxon>Cyanophyceae</taxon>
        <taxon>Gloeobacterales</taxon>
        <taxon>Gloeobacteraceae</taxon>
        <taxon>Gloeobacter</taxon>
        <taxon>Gloeobacter morelensis</taxon>
    </lineage>
</organism>
<dbReference type="Gene3D" id="2.60.40.2250">
    <property type="match status" value="1"/>
</dbReference>
<evidence type="ECO:0000256" key="1">
    <source>
        <dbReference type="SAM" id="MobiDB-lite"/>
    </source>
</evidence>
<evidence type="ECO:0000313" key="4">
    <source>
        <dbReference type="Proteomes" id="UP001054846"/>
    </source>
</evidence>
<dbReference type="PANTHER" id="PTHR33490:SF12">
    <property type="entry name" value="BLL5557 PROTEIN"/>
    <property type="match status" value="1"/>
</dbReference>
<evidence type="ECO:0000259" key="2">
    <source>
        <dbReference type="SMART" id="SM00460"/>
    </source>
</evidence>
<dbReference type="Gene3D" id="3.10.620.30">
    <property type="match status" value="1"/>
</dbReference>
<dbReference type="Proteomes" id="UP001054846">
    <property type="component" value="Chromosome"/>
</dbReference>
<dbReference type="Pfam" id="PF21295">
    <property type="entry name" value="Bact_transglu_N_2"/>
    <property type="match status" value="1"/>
</dbReference>
<dbReference type="Pfam" id="PF01841">
    <property type="entry name" value="Transglut_core"/>
    <property type="match status" value="1"/>
</dbReference>
<name>A0ABY3PID6_9CYAN</name>
<dbReference type="PANTHER" id="PTHR33490">
    <property type="entry name" value="BLR5614 PROTEIN-RELATED"/>
    <property type="match status" value="1"/>
</dbReference>
<accession>A0ABY3PID6</accession>
<evidence type="ECO:0000313" key="3">
    <source>
        <dbReference type="EMBL" id="UFP93318.1"/>
    </source>
</evidence>